<dbReference type="AlphaFoldDB" id="A0A0P9EV26"/>
<accession>A0A0P9EV26</accession>
<comment type="caution">
    <text evidence="1">The sequence shown here is derived from an EMBL/GenBank/DDBJ whole genome shotgun (WGS) entry which is preliminary data.</text>
</comment>
<proteinExistence type="predicted"/>
<keyword evidence="2" id="KW-1185">Reference proteome</keyword>
<name>A0A0P9EV26_9CHLR</name>
<dbReference type="EMBL" id="LJCR01002853">
    <property type="protein sequence ID" value="KPV48196.1"/>
    <property type="molecule type" value="Genomic_DNA"/>
</dbReference>
<organism evidence="1 2">
    <name type="scientific">Kouleothrix aurantiaca</name>
    <dbReference type="NCBI Taxonomy" id="186479"/>
    <lineage>
        <taxon>Bacteria</taxon>
        <taxon>Bacillati</taxon>
        <taxon>Chloroflexota</taxon>
        <taxon>Chloroflexia</taxon>
        <taxon>Chloroflexales</taxon>
        <taxon>Roseiflexineae</taxon>
        <taxon>Roseiflexaceae</taxon>
        <taxon>Kouleothrix</taxon>
    </lineage>
</organism>
<dbReference type="Proteomes" id="UP000050509">
    <property type="component" value="Unassembled WGS sequence"/>
</dbReference>
<protein>
    <submittedName>
        <fullName evidence="1">Uncharacterized protein</fullName>
    </submittedName>
</protein>
<evidence type="ECO:0000313" key="1">
    <source>
        <dbReference type="EMBL" id="KPV48196.1"/>
    </source>
</evidence>
<feature type="non-terminal residue" evidence="1">
    <location>
        <position position="1"/>
    </location>
</feature>
<feature type="non-terminal residue" evidence="1">
    <location>
        <position position="271"/>
    </location>
</feature>
<sequence>ADGIIPLVALGTGEATLAERLRERLREEDGQVGAQRTEALLQELTGATGLEDWLARIFWPRHVRQFKSRPIAWHLLSRPVGAGKGRGARRAPLFECMLYYHATGGDALARLRPQYVEPLLRREETALNEALSKDNTAAAASANLRVQELREFLDRLEQVEREGFACAELDALLAKEPLDRWSGDGIASPAGRDDLVRQERAWRVDLNDGVRVNIAPIQLAGLLPGEVLRAADAKKAIADRARWRADERRWVREGKLPRPGWLPESGPESPE</sequence>
<reference evidence="1 2" key="1">
    <citation type="submission" date="2015-09" db="EMBL/GenBank/DDBJ databases">
        <title>Draft genome sequence of Kouleothrix aurantiaca JCM 19913.</title>
        <authorList>
            <person name="Hemp J."/>
        </authorList>
    </citation>
    <scope>NUCLEOTIDE SEQUENCE [LARGE SCALE GENOMIC DNA]</scope>
    <source>
        <strain evidence="1 2">COM-B</strain>
    </source>
</reference>
<evidence type="ECO:0000313" key="2">
    <source>
        <dbReference type="Proteomes" id="UP000050509"/>
    </source>
</evidence>
<gene>
    <name evidence="1" type="ORF">SE17_39370</name>
</gene>